<evidence type="ECO:0000256" key="3">
    <source>
        <dbReference type="ARBA" id="ARBA00023219"/>
    </source>
</evidence>
<keyword evidence="2" id="KW-1188">Viral release from host cell</keyword>
<organismHost>
    <name type="scientific">Homo sapiens</name>
    <name type="common">Human</name>
    <dbReference type="NCBI Taxonomy" id="9606"/>
</organismHost>
<protein>
    <submittedName>
        <fullName evidence="4">100k 18.6 k</fullName>
    </submittedName>
</protein>
<sequence>RPTSCRWSSEGDVARATGYRSWRPTKAAIIACLQDCGGNIAFARRYLLFHRGVNIPRNVFITTVTFTAKKKSEVRGVAGGGLRIAANEPLTTRELRNRIFPTLYAIFQQSRGQQQELKVKNRSLRRSPAVACTTKTKISCSALSKTPRLCSTSTARSLLKTKAGITSSPP</sequence>
<dbReference type="EMBL" id="AB110079">
    <property type="protein sequence ID" value="BAC82694.1"/>
    <property type="molecule type" value="Genomic_DNA"/>
</dbReference>
<proteinExistence type="inferred from homology"/>
<evidence type="ECO:0000256" key="2">
    <source>
        <dbReference type="ARBA" id="ARBA00022612"/>
    </source>
</evidence>
<name>Q76C92_ADE08</name>
<dbReference type="InterPro" id="IPR021304">
    <property type="entry name" value="Adeno_L4-33K/L4-22K"/>
</dbReference>
<comment type="similarity">
    <text evidence="1">Belongs to the adenoviridae splicing factor family.</text>
</comment>
<organism evidence="4">
    <name type="scientific">Human adenovirus D serotype 8</name>
    <name type="common">HAdV-8</name>
    <name type="synonym">Human adenovirus 8</name>
    <dbReference type="NCBI Taxonomy" id="31545"/>
    <lineage>
        <taxon>Viruses</taxon>
        <taxon>Varidnaviria</taxon>
        <taxon>Bamfordvirae</taxon>
        <taxon>Preplasmiviricota</taxon>
        <taxon>Polisuviricotina</taxon>
        <taxon>Pharingeaviricetes</taxon>
        <taxon>Rowavirales</taxon>
        <taxon>Adenoviridae</taxon>
        <taxon>Mastadenovirus</taxon>
        <taxon>Mastadenovirus dominans</taxon>
        <taxon>Human mastadenovirus D</taxon>
    </lineage>
</organism>
<keyword evidence="3" id="KW-0231">Viral genome packaging</keyword>
<dbReference type="GO" id="GO:0019073">
    <property type="term" value="P:viral DNA genome packaging"/>
    <property type="evidence" value="ECO:0007669"/>
    <property type="project" value="InterPro"/>
</dbReference>
<dbReference type="Pfam" id="PF11081">
    <property type="entry name" value="Adeno_L433K_22K"/>
    <property type="match status" value="1"/>
</dbReference>
<feature type="non-terminal residue" evidence="4">
    <location>
        <position position="1"/>
    </location>
</feature>
<accession>Q76C92</accession>
<evidence type="ECO:0000256" key="1">
    <source>
        <dbReference type="ARBA" id="ARBA00008192"/>
    </source>
</evidence>
<evidence type="ECO:0000313" key="4">
    <source>
        <dbReference type="EMBL" id="BAC82694.1"/>
    </source>
</evidence>
<reference evidence="4" key="1">
    <citation type="journal article" date="2003" name="J. Clin. Pathol.">
        <title>Genetic characterisation of adenovirus type 8 isolated in Hiroshima city over a 15 year period.</title>
        <authorList>
            <person name="Adhikary A.K."/>
            <person name="Numaga J."/>
            <person name="Kaburaki T."/>
            <person name="Kawashima H."/>
            <person name="Araie M."/>
            <person name="Ikeda Y."/>
            <person name="Ogino T."/>
            <person name="Ushijima H."/>
            <person name="Mukouyama A."/>
            <person name="Matsuno S."/>
            <person name="Inada T."/>
            <person name="Okabe N."/>
        </authorList>
    </citation>
    <scope>NUCLEOTIDE SEQUENCE</scope>
    <source>
        <strain evidence="4">8p prime</strain>
    </source>
</reference>